<reference evidence="2 3" key="1">
    <citation type="submission" date="2018-08" db="EMBL/GenBank/DDBJ databases">
        <title>Meiothermus terrae DSM 26712 genome sequencing project.</title>
        <authorList>
            <person name="Da Costa M.S."/>
            <person name="Albuquerque L."/>
            <person name="Raposo P."/>
            <person name="Froufe H.J.C."/>
            <person name="Barroso C.S."/>
            <person name="Egas C."/>
        </authorList>
    </citation>
    <scope>NUCLEOTIDE SEQUENCE [LARGE SCALE GENOMIC DNA]</scope>
    <source>
        <strain evidence="2 3">DSM 26712</strain>
    </source>
</reference>
<dbReference type="PROSITE" id="PS51257">
    <property type="entry name" value="PROKAR_LIPOPROTEIN"/>
    <property type="match status" value="1"/>
</dbReference>
<evidence type="ECO:0000313" key="2">
    <source>
        <dbReference type="EMBL" id="RIH90646.1"/>
    </source>
</evidence>
<evidence type="ECO:0000313" key="3">
    <source>
        <dbReference type="Proteomes" id="UP000265715"/>
    </source>
</evidence>
<feature type="chain" id="PRO_5017437577" description="Lipoprotein" evidence="1">
    <location>
        <begin position="22"/>
        <end position="135"/>
    </location>
</feature>
<dbReference type="EMBL" id="QXDL01000005">
    <property type="protein sequence ID" value="RIH90646.1"/>
    <property type="molecule type" value="Genomic_DNA"/>
</dbReference>
<keyword evidence="1" id="KW-0732">Signal</keyword>
<dbReference type="RefSeq" id="WP_147372490.1">
    <property type="nucleotide sequence ID" value="NZ_QXDL01000005.1"/>
</dbReference>
<dbReference type="Proteomes" id="UP000265715">
    <property type="component" value="Unassembled WGS sequence"/>
</dbReference>
<keyword evidence="3" id="KW-1185">Reference proteome</keyword>
<evidence type="ECO:0008006" key="4">
    <source>
        <dbReference type="Google" id="ProtNLM"/>
    </source>
</evidence>
<gene>
    <name evidence="2" type="ORF">Mterra_00248</name>
</gene>
<evidence type="ECO:0000256" key="1">
    <source>
        <dbReference type="SAM" id="SignalP"/>
    </source>
</evidence>
<accession>A0A399F4R2</accession>
<sequence>MKQLIFLVVFLCISLAFTACARVNSPALGFNLPSAFTRIQPEDEQIVSMLFEAGGSTYRQNCKGGLEVWRGELIGGTLEHFREELVKNGYSVELSQSDKDLFTSIFSTKPGRAVLVQAYPKTLSTVYVICGYAAR</sequence>
<comment type="caution">
    <text evidence="2">The sequence shown here is derived from an EMBL/GenBank/DDBJ whole genome shotgun (WGS) entry which is preliminary data.</text>
</comment>
<organism evidence="2 3">
    <name type="scientific">Calidithermus terrae</name>
    <dbReference type="NCBI Taxonomy" id="1408545"/>
    <lineage>
        <taxon>Bacteria</taxon>
        <taxon>Thermotogati</taxon>
        <taxon>Deinococcota</taxon>
        <taxon>Deinococci</taxon>
        <taxon>Thermales</taxon>
        <taxon>Thermaceae</taxon>
        <taxon>Calidithermus</taxon>
    </lineage>
</organism>
<proteinExistence type="predicted"/>
<feature type="signal peptide" evidence="1">
    <location>
        <begin position="1"/>
        <end position="21"/>
    </location>
</feature>
<protein>
    <recommendedName>
        <fullName evidence="4">Lipoprotein</fullName>
    </recommendedName>
</protein>
<dbReference type="AlphaFoldDB" id="A0A399F4R2"/>
<name>A0A399F4R2_9DEIN</name>